<comment type="caution">
    <text evidence="4">The sequence shown here is derived from an EMBL/GenBank/DDBJ whole genome shotgun (WGS) entry which is preliminary data.</text>
</comment>
<evidence type="ECO:0000256" key="2">
    <source>
        <dbReference type="PROSITE-ProRule" id="PRU01091"/>
    </source>
</evidence>
<dbReference type="CDD" id="cd00383">
    <property type="entry name" value="trans_reg_C"/>
    <property type="match status" value="1"/>
</dbReference>
<feature type="DNA-binding region" description="OmpR/PhoB-type" evidence="2">
    <location>
        <begin position="7"/>
        <end position="104"/>
    </location>
</feature>
<dbReference type="RefSeq" id="WP_283712164.1">
    <property type="nucleotide sequence ID" value="NZ_JASJEW010000001.1"/>
</dbReference>
<feature type="domain" description="OmpR/PhoB-type" evidence="3">
    <location>
        <begin position="7"/>
        <end position="104"/>
    </location>
</feature>
<dbReference type="Gene3D" id="1.10.10.10">
    <property type="entry name" value="Winged helix-like DNA-binding domain superfamily/Winged helix DNA-binding domain"/>
    <property type="match status" value="1"/>
</dbReference>
<organism evidence="4 5">
    <name type="scientific">Kribbibacterium absianum</name>
    <dbReference type="NCBI Taxonomy" id="3044210"/>
    <lineage>
        <taxon>Bacteria</taxon>
        <taxon>Bacillati</taxon>
        <taxon>Actinomycetota</taxon>
        <taxon>Coriobacteriia</taxon>
        <taxon>Coriobacteriales</taxon>
        <taxon>Kribbibacteriaceae</taxon>
        <taxon>Kribbibacterium</taxon>
    </lineage>
</organism>
<evidence type="ECO:0000313" key="4">
    <source>
        <dbReference type="EMBL" id="MDJ1128520.1"/>
    </source>
</evidence>
<evidence type="ECO:0000259" key="3">
    <source>
        <dbReference type="PROSITE" id="PS51755"/>
    </source>
</evidence>
<dbReference type="Pfam" id="PF00486">
    <property type="entry name" value="Trans_reg_C"/>
    <property type="match status" value="1"/>
</dbReference>
<dbReference type="SUPFAM" id="SSF46894">
    <property type="entry name" value="C-terminal effector domain of the bipartite response regulators"/>
    <property type="match status" value="1"/>
</dbReference>
<keyword evidence="5" id="KW-1185">Reference proteome</keyword>
<gene>
    <name evidence="4" type="ORF">QJ043_00245</name>
</gene>
<reference evidence="4" key="1">
    <citation type="submission" date="2023-05" db="EMBL/GenBank/DDBJ databases">
        <title>[olsenella] sp. nov., isolated from a pig farm feces dump.</title>
        <authorList>
            <person name="Chang Y.-H."/>
        </authorList>
    </citation>
    <scope>NUCLEOTIDE SEQUENCE</scope>
    <source>
        <strain evidence="4">YH-ols2217</strain>
    </source>
</reference>
<sequence length="106" mass="11919">MDEAPAPTWVSLGNVSYSIVGRQAFVGDREVPLSPIEHDLLRFFLEHPNEAVSKQALQERFWGCRGPDTRAVEEANLRLRKKLQAAGSTATNEVVRGYGYKFTVRD</sequence>
<accession>A0ABT6ZHJ5</accession>
<keyword evidence="1 2" id="KW-0238">DNA-binding</keyword>
<dbReference type="SMART" id="SM00862">
    <property type="entry name" value="Trans_reg_C"/>
    <property type="match status" value="1"/>
</dbReference>
<dbReference type="PROSITE" id="PS51755">
    <property type="entry name" value="OMPR_PHOB"/>
    <property type="match status" value="1"/>
</dbReference>
<dbReference type="Proteomes" id="UP001431693">
    <property type="component" value="Unassembled WGS sequence"/>
</dbReference>
<protein>
    <submittedName>
        <fullName evidence="4">Winged helix-turn-helix domain-containing protein</fullName>
    </submittedName>
</protein>
<dbReference type="InterPro" id="IPR001867">
    <property type="entry name" value="OmpR/PhoB-type_DNA-bd"/>
</dbReference>
<dbReference type="InterPro" id="IPR016032">
    <property type="entry name" value="Sig_transdc_resp-reg_C-effctor"/>
</dbReference>
<dbReference type="EMBL" id="JASJEX010000001">
    <property type="protein sequence ID" value="MDJ1128520.1"/>
    <property type="molecule type" value="Genomic_DNA"/>
</dbReference>
<dbReference type="InterPro" id="IPR036388">
    <property type="entry name" value="WH-like_DNA-bd_sf"/>
</dbReference>
<proteinExistence type="predicted"/>
<evidence type="ECO:0000256" key="1">
    <source>
        <dbReference type="ARBA" id="ARBA00023125"/>
    </source>
</evidence>
<evidence type="ECO:0000313" key="5">
    <source>
        <dbReference type="Proteomes" id="UP001431693"/>
    </source>
</evidence>
<name>A0ABT6ZHJ5_9ACTN</name>